<evidence type="ECO:0000256" key="1">
    <source>
        <dbReference type="SAM" id="Phobius"/>
    </source>
</evidence>
<sequence length="141" mass="16412">MLAIRRIRRMHILQYLVLGGLMLALVVLTHHRLPTTSTRQNTTLVVVLLFILLVLVMGGIYLIFQRMRPNLRRPEAENLRIYQSVILLRNSFLALVSLPPLLLYHLTSEWVNLLFFGILLVALCVLTLPTERKFRRWLLTG</sequence>
<reference evidence="2 3" key="1">
    <citation type="submission" date="2020-08" db="EMBL/GenBank/DDBJ databases">
        <title>Hymenobacter sp.</title>
        <authorList>
            <person name="Kim M.K."/>
        </authorList>
    </citation>
    <scope>NUCLEOTIDE SEQUENCE [LARGE SCALE GENOMIC DNA]</scope>
    <source>
        <strain evidence="2 3">BT507</strain>
    </source>
</reference>
<keyword evidence="3" id="KW-1185">Reference proteome</keyword>
<dbReference type="EMBL" id="JACSCY010000001">
    <property type="protein sequence ID" value="MBC6609287.1"/>
    <property type="molecule type" value="Genomic_DNA"/>
</dbReference>
<protein>
    <recommendedName>
        <fullName evidence="4">MFS transporter</fullName>
    </recommendedName>
</protein>
<accession>A0ABR7MDX2</accession>
<dbReference type="RefSeq" id="WP_187317614.1">
    <property type="nucleotide sequence ID" value="NZ_JACSCY010000001.1"/>
</dbReference>
<keyword evidence="1" id="KW-1133">Transmembrane helix</keyword>
<feature type="transmembrane region" description="Helical" evidence="1">
    <location>
        <begin position="110"/>
        <end position="128"/>
    </location>
</feature>
<evidence type="ECO:0000313" key="2">
    <source>
        <dbReference type="EMBL" id="MBC6609287.1"/>
    </source>
</evidence>
<evidence type="ECO:0000313" key="3">
    <source>
        <dbReference type="Proteomes" id="UP000622017"/>
    </source>
</evidence>
<comment type="caution">
    <text evidence="2">The sequence shown here is derived from an EMBL/GenBank/DDBJ whole genome shotgun (WGS) entry which is preliminary data.</text>
</comment>
<keyword evidence="1" id="KW-0472">Membrane</keyword>
<proteinExistence type="predicted"/>
<feature type="transmembrane region" description="Helical" evidence="1">
    <location>
        <begin position="85"/>
        <end position="104"/>
    </location>
</feature>
<organism evidence="2 3">
    <name type="scientific">Hymenobacter citatus</name>
    <dbReference type="NCBI Taxonomy" id="2763506"/>
    <lineage>
        <taxon>Bacteria</taxon>
        <taxon>Pseudomonadati</taxon>
        <taxon>Bacteroidota</taxon>
        <taxon>Cytophagia</taxon>
        <taxon>Cytophagales</taxon>
        <taxon>Hymenobacteraceae</taxon>
        <taxon>Hymenobacter</taxon>
    </lineage>
</organism>
<evidence type="ECO:0008006" key="4">
    <source>
        <dbReference type="Google" id="ProtNLM"/>
    </source>
</evidence>
<feature type="transmembrane region" description="Helical" evidence="1">
    <location>
        <begin position="12"/>
        <end position="31"/>
    </location>
</feature>
<gene>
    <name evidence="2" type="ORF">H8B15_00015</name>
</gene>
<keyword evidence="1" id="KW-0812">Transmembrane</keyword>
<feature type="transmembrane region" description="Helical" evidence="1">
    <location>
        <begin position="43"/>
        <end position="64"/>
    </location>
</feature>
<name>A0ABR7MDX2_9BACT</name>
<dbReference type="Proteomes" id="UP000622017">
    <property type="component" value="Unassembled WGS sequence"/>
</dbReference>